<dbReference type="Pfam" id="PF02909">
    <property type="entry name" value="TetR_C_1"/>
    <property type="match status" value="1"/>
</dbReference>
<evidence type="ECO:0000256" key="2">
    <source>
        <dbReference type="ARBA" id="ARBA00023015"/>
    </source>
</evidence>
<name>A0ABX8EH83_9ACTN</name>
<evidence type="ECO:0000256" key="3">
    <source>
        <dbReference type="ARBA" id="ARBA00023125"/>
    </source>
</evidence>
<feature type="DNA-binding region" description="H-T-H motif" evidence="5">
    <location>
        <begin position="46"/>
        <end position="65"/>
    </location>
</feature>
<sequence length="138" mass="15267">MSDDLDADARLVAGKPAPSERTRLTPTIVVDAAIAFIDERGLAELTMRRLGQELGVEAMALYRHVVGREELLDAIVVRVMAEMEDDDDVPAEPDAGWQDFLHRLAHGVRRVALRHPKVFPLVVSRPPRHPGCALRCAT</sequence>
<evidence type="ECO:0000313" key="8">
    <source>
        <dbReference type="Proteomes" id="UP000679307"/>
    </source>
</evidence>
<protein>
    <submittedName>
        <fullName evidence="7">Tetracycline repressor protein class D</fullName>
    </submittedName>
</protein>
<dbReference type="InterPro" id="IPR003012">
    <property type="entry name" value="Tet_transcr_reg_TetR"/>
</dbReference>
<evidence type="ECO:0000256" key="5">
    <source>
        <dbReference type="PROSITE-ProRule" id="PRU00335"/>
    </source>
</evidence>
<dbReference type="EMBL" id="CP075371">
    <property type="protein sequence ID" value="QVT78473.1"/>
    <property type="molecule type" value="Genomic_DNA"/>
</dbReference>
<dbReference type="InterPro" id="IPR050109">
    <property type="entry name" value="HTH-type_TetR-like_transc_reg"/>
</dbReference>
<dbReference type="PROSITE" id="PS50977">
    <property type="entry name" value="HTH_TETR_2"/>
    <property type="match status" value="1"/>
</dbReference>
<dbReference type="InterPro" id="IPR001647">
    <property type="entry name" value="HTH_TetR"/>
</dbReference>
<keyword evidence="1" id="KW-0678">Repressor</keyword>
<dbReference type="Gene3D" id="1.10.357.10">
    <property type="entry name" value="Tetracycline Repressor, domain 2"/>
    <property type="match status" value="1"/>
</dbReference>
<dbReference type="PRINTS" id="PR00400">
    <property type="entry name" value="TETREPRESSOR"/>
</dbReference>
<evidence type="ECO:0000313" key="7">
    <source>
        <dbReference type="EMBL" id="QVT78473.1"/>
    </source>
</evidence>
<dbReference type="InterPro" id="IPR004111">
    <property type="entry name" value="Repressor_TetR_C"/>
</dbReference>
<keyword evidence="3 5" id="KW-0238">DNA-binding</keyword>
<dbReference type="PRINTS" id="PR00455">
    <property type="entry name" value="HTHTETR"/>
</dbReference>
<dbReference type="PANTHER" id="PTHR30055">
    <property type="entry name" value="HTH-TYPE TRANSCRIPTIONAL REGULATOR RUTR"/>
    <property type="match status" value="1"/>
</dbReference>
<dbReference type="PANTHER" id="PTHR30055:SF151">
    <property type="entry name" value="TRANSCRIPTIONAL REGULATORY PROTEIN"/>
    <property type="match status" value="1"/>
</dbReference>
<dbReference type="RefSeq" id="WP_214058053.1">
    <property type="nucleotide sequence ID" value="NZ_CP075371.1"/>
</dbReference>
<keyword evidence="4" id="KW-0804">Transcription</keyword>
<keyword evidence="8" id="KW-1185">Reference proteome</keyword>
<evidence type="ECO:0000256" key="1">
    <source>
        <dbReference type="ARBA" id="ARBA00022491"/>
    </source>
</evidence>
<organism evidence="7 8">
    <name type="scientific">Nocardioides aquaticus</name>
    <dbReference type="NCBI Taxonomy" id="160826"/>
    <lineage>
        <taxon>Bacteria</taxon>
        <taxon>Bacillati</taxon>
        <taxon>Actinomycetota</taxon>
        <taxon>Actinomycetes</taxon>
        <taxon>Propionibacteriales</taxon>
        <taxon>Nocardioidaceae</taxon>
        <taxon>Nocardioides</taxon>
    </lineage>
</organism>
<dbReference type="InterPro" id="IPR036271">
    <property type="entry name" value="Tet_transcr_reg_TetR-rel_C_sf"/>
</dbReference>
<dbReference type="SUPFAM" id="SSF48498">
    <property type="entry name" value="Tetracyclin repressor-like, C-terminal domain"/>
    <property type="match status" value="1"/>
</dbReference>
<keyword evidence="2" id="KW-0805">Transcription regulation</keyword>
<dbReference type="InterPro" id="IPR009057">
    <property type="entry name" value="Homeodomain-like_sf"/>
</dbReference>
<feature type="domain" description="HTH tetR-type" evidence="6">
    <location>
        <begin position="23"/>
        <end position="83"/>
    </location>
</feature>
<accession>A0ABX8EH83</accession>
<proteinExistence type="predicted"/>
<dbReference type="Proteomes" id="UP000679307">
    <property type="component" value="Chromosome"/>
</dbReference>
<evidence type="ECO:0000256" key="4">
    <source>
        <dbReference type="ARBA" id="ARBA00023163"/>
    </source>
</evidence>
<reference evidence="7 8" key="1">
    <citation type="submission" date="2021-05" db="EMBL/GenBank/DDBJ databases">
        <title>Complete genome of Nocardioides aquaticus KCTC 9944T isolated from meromictic and hypersaline Ekho Lake, Antarctica.</title>
        <authorList>
            <person name="Hwang K."/>
            <person name="Kim K.M."/>
            <person name="Choe H."/>
        </authorList>
    </citation>
    <scope>NUCLEOTIDE SEQUENCE [LARGE SCALE GENOMIC DNA]</scope>
    <source>
        <strain evidence="7 8">KCTC 9944</strain>
    </source>
</reference>
<gene>
    <name evidence="7" type="primary">tetR_1</name>
    <name evidence="7" type="ORF">ENKNEFLB_00850</name>
</gene>
<dbReference type="SUPFAM" id="SSF46689">
    <property type="entry name" value="Homeodomain-like"/>
    <property type="match status" value="1"/>
</dbReference>
<evidence type="ECO:0000259" key="6">
    <source>
        <dbReference type="PROSITE" id="PS50977"/>
    </source>
</evidence>
<dbReference type="Pfam" id="PF00440">
    <property type="entry name" value="TetR_N"/>
    <property type="match status" value="1"/>
</dbReference>